<sequence>KRVQLKIIFLKIGEINTIGEQFHADVYIQARWREPKLDNCQHLTDLNLSEYWNPLLIIQNLVDHTKRKKWQELSFNSRGHAFIVECRRIKGHFSETLELAEFPFDHQSLNVVVTSELSQEKLQIVEDDEDISSINVSCFVDEQEWSLFDLVECISTVTTKQFSPKRNIRFPCLQLGCYAARRSGFFVWNVILIMAFISTSCFTTFAVKPSLPQNRLQLSITLMLTTKVFKLIVINNLPKISYNTRLDRYILFCIVFNFIVTVWHAFISRFGYDLDLQESMDNWAFLTLVLFYVLFLAIFSLIVTITVSYTLFTFYLFFFF</sequence>
<protein>
    <recommendedName>
        <fullName evidence="10">Neurotransmitter-gated ion-channel ligand-binding domain-containing protein</fullName>
    </recommendedName>
</protein>
<dbReference type="InterPro" id="IPR038050">
    <property type="entry name" value="Neuro_actylchol_rec"/>
</dbReference>
<keyword evidence="3 5" id="KW-1133">Transmembrane helix</keyword>
<feature type="domain" description="Neurotransmitter-gated ion-channel ligand-binding" evidence="6">
    <location>
        <begin position="3"/>
        <end position="160"/>
    </location>
</feature>
<feature type="domain" description="Neurotransmitter-gated ion-channel transmembrane" evidence="7">
    <location>
        <begin position="215"/>
        <end position="283"/>
    </location>
</feature>
<evidence type="ECO:0008006" key="10">
    <source>
        <dbReference type="Google" id="ProtNLM"/>
    </source>
</evidence>
<evidence type="ECO:0000313" key="8">
    <source>
        <dbReference type="EMBL" id="KAK3083953.1"/>
    </source>
</evidence>
<dbReference type="Gene3D" id="2.70.170.10">
    <property type="entry name" value="Neurotransmitter-gated ion-channel ligand-binding domain"/>
    <property type="match status" value="1"/>
</dbReference>
<dbReference type="Gene3D" id="1.20.58.390">
    <property type="entry name" value="Neurotransmitter-gated ion-channel transmembrane domain"/>
    <property type="match status" value="1"/>
</dbReference>
<name>A0AA88XEK3_PINIB</name>
<reference evidence="8" key="1">
    <citation type="submission" date="2019-08" db="EMBL/GenBank/DDBJ databases">
        <title>The improved chromosome-level genome for the pearl oyster Pinctada fucata martensii using PacBio sequencing and Hi-C.</title>
        <authorList>
            <person name="Zheng Z."/>
        </authorList>
    </citation>
    <scope>NUCLEOTIDE SEQUENCE</scope>
    <source>
        <strain evidence="8">ZZ-2019</strain>
        <tissue evidence="8">Adductor muscle</tissue>
    </source>
</reference>
<evidence type="ECO:0000256" key="5">
    <source>
        <dbReference type="SAM" id="Phobius"/>
    </source>
</evidence>
<dbReference type="SUPFAM" id="SSF90112">
    <property type="entry name" value="Neurotransmitter-gated ion-channel transmembrane pore"/>
    <property type="match status" value="1"/>
</dbReference>
<feature type="transmembrane region" description="Helical" evidence="5">
    <location>
        <begin position="284"/>
        <end position="317"/>
    </location>
</feature>
<dbReference type="InterPro" id="IPR036734">
    <property type="entry name" value="Neur_chan_lig-bd_sf"/>
</dbReference>
<proteinExistence type="predicted"/>
<dbReference type="GO" id="GO:0016020">
    <property type="term" value="C:membrane"/>
    <property type="evidence" value="ECO:0007669"/>
    <property type="project" value="UniProtKB-SubCell"/>
</dbReference>
<feature type="transmembrane region" description="Helical" evidence="5">
    <location>
        <begin position="249"/>
        <end position="272"/>
    </location>
</feature>
<feature type="transmembrane region" description="Helical" evidence="5">
    <location>
        <begin position="218"/>
        <end position="237"/>
    </location>
</feature>
<accession>A0AA88XEK3</accession>
<dbReference type="Pfam" id="PF02932">
    <property type="entry name" value="Neur_chan_memb"/>
    <property type="match status" value="1"/>
</dbReference>
<evidence type="ECO:0000256" key="1">
    <source>
        <dbReference type="ARBA" id="ARBA00004141"/>
    </source>
</evidence>
<organism evidence="8 9">
    <name type="scientific">Pinctada imbricata</name>
    <name type="common">Atlantic pearl-oyster</name>
    <name type="synonym">Pinctada martensii</name>
    <dbReference type="NCBI Taxonomy" id="66713"/>
    <lineage>
        <taxon>Eukaryota</taxon>
        <taxon>Metazoa</taxon>
        <taxon>Spiralia</taxon>
        <taxon>Lophotrochozoa</taxon>
        <taxon>Mollusca</taxon>
        <taxon>Bivalvia</taxon>
        <taxon>Autobranchia</taxon>
        <taxon>Pteriomorphia</taxon>
        <taxon>Pterioida</taxon>
        <taxon>Pterioidea</taxon>
        <taxon>Pteriidae</taxon>
        <taxon>Pinctada</taxon>
    </lineage>
</organism>
<dbReference type="SUPFAM" id="SSF63712">
    <property type="entry name" value="Nicotinic receptor ligand binding domain-like"/>
    <property type="match status" value="1"/>
</dbReference>
<evidence type="ECO:0000259" key="7">
    <source>
        <dbReference type="Pfam" id="PF02932"/>
    </source>
</evidence>
<comment type="subcellular location">
    <subcellularLocation>
        <location evidence="1">Membrane</location>
        <topology evidence="1">Multi-pass membrane protein</topology>
    </subcellularLocation>
</comment>
<dbReference type="Proteomes" id="UP001186944">
    <property type="component" value="Unassembled WGS sequence"/>
</dbReference>
<gene>
    <name evidence="8" type="ORF">FSP39_005950</name>
</gene>
<dbReference type="FunFam" id="2.70.170.10:FF:000053">
    <property type="entry name" value="Predicted protein"/>
    <property type="match status" value="1"/>
</dbReference>
<dbReference type="InterPro" id="IPR006202">
    <property type="entry name" value="Neur_chan_lig-bd"/>
</dbReference>
<feature type="transmembrane region" description="Helical" evidence="5">
    <location>
        <begin position="185"/>
        <end position="206"/>
    </location>
</feature>
<dbReference type="EMBL" id="VSWD01000013">
    <property type="protein sequence ID" value="KAK3083953.1"/>
    <property type="molecule type" value="Genomic_DNA"/>
</dbReference>
<dbReference type="Pfam" id="PF02931">
    <property type="entry name" value="Neur_chan_LBD"/>
    <property type="match status" value="1"/>
</dbReference>
<dbReference type="AlphaFoldDB" id="A0AA88XEK3"/>
<evidence type="ECO:0000256" key="3">
    <source>
        <dbReference type="ARBA" id="ARBA00022989"/>
    </source>
</evidence>
<feature type="non-terminal residue" evidence="8">
    <location>
        <position position="1"/>
    </location>
</feature>
<keyword evidence="2 5" id="KW-0812">Transmembrane</keyword>
<evidence type="ECO:0000256" key="4">
    <source>
        <dbReference type="ARBA" id="ARBA00023136"/>
    </source>
</evidence>
<dbReference type="InterPro" id="IPR006201">
    <property type="entry name" value="Neur_channel"/>
</dbReference>
<dbReference type="GO" id="GO:0004888">
    <property type="term" value="F:transmembrane signaling receptor activity"/>
    <property type="evidence" value="ECO:0007669"/>
    <property type="project" value="InterPro"/>
</dbReference>
<keyword evidence="9" id="KW-1185">Reference proteome</keyword>
<dbReference type="InterPro" id="IPR006029">
    <property type="entry name" value="Neurotrans-gated_channel_TM"/>
</dbReference>
<evidence type="ECO:0000256" key="2">
    <source>
        <dbReference type="ARBA" id="ARBA00022692"/>
    </source>
</evidence>
<dbReference type="GO" id="GO:0005230">
    <property type="term" value="F:extracellular ligand-gated monoatomic ion channel activity"/>
    <property type="evidence" value="ECO:0007669"/>
    <property type="project" value="InterPro"/>
</dbReference>
<comment type="caution">
    <text evidence="8">The sequence shown here is derived from an EMBL/GenBank/DDBJ whole genome shotgun (WGS) entry which is preliminary data.</text>
</comment>
<evidence type="ECO:0000259" key="6">
    <source>
        <dbReference type="Pfam" id="PF02931"/>
    </source>
</evidence>
<dbReference type="PANTHER" id="PTHR18945">
    <property type="entry name" value="NEUROTRANSMITTER GATED ION CHANNEL"/>
    <property type="match status" value="1"/>
</dbReference>
<dbReference type="InterPro" id="IPR036719">
    <property type="entry name" value="Neuro-gated_channel_TM_sf"/>
</dbReference>
<evidence type="ECO:0000313" key="9">
    <source>
        <dbReference type="Proteomes" id="UP001186944"/>
    </source>
</evidence>
<keyword evidence="4 5" id="KW-0472">Membrane</keyword>